<evidence type="ECO:0000259" key="21">
    <source>
        <dbReference type="PROSITE" id="PS51171"/>
    </source>
</evidence>
<dbReference type="InterPro" id="IPR002912">
    <property type="entry name" value="ACT_dom"/>
</dbReference>
<dbReference type="PROSITE" id="PS51671">
    <property type="entry name" value="ACT"/>
    <property type="match status" value="1"/>
</dbReference>
<protein>
    <recommendedName>
        <fullName evidence="7">Bifunctional chorismate mutase/prephenate dehydratase</fullName>
        <ecNumber evidence="6">4.2.1.51</ecNumber>
    </recommendedName>
    <alternativeName>
        <fullName evidence="17">Chorismate mutase-prephenate dehydratase</fullName>
    </alternativeName>
    <alternativeName>
        <fullName evidence="8">Prephenate dehydratase</fullName>
    </alternativeName>
    <alternativeName>
        <fullName evidence="16">p-protein</fullName>
    </alternativeName>
</protein>
<keyword evidence="9" id="KW-0963">Cytoplasm</keyword>
<dbReference type="CDD" id="cd04905">
    <property type="entry name" value="ACT_CM-PDT"/>
    <property type="match status" value="1"/>
</dbReference>
<dbReference type="GO" id="GO:0004106">
    <property type="term" value="F:chorismate mutase activity"/>
    <property type="evidence" value="ECO:0007669"/>
    <property type="project" value="UniProtKB-EC"/>
</dbReference>
<gene>
    <name evidence="23" type="ORF">FYJ68_08735</name>
</gene>
<feature type="domain" description="Prephenate dehydratase" evidence="21">
    <location>
        <begin position="114"/>
        <end position="290"/>
    </location>
</feature>
<dbReference type="InterPro" id="IPR045865">
    <property type="entry name" value="ACT-like_dom_sf"/>
</dbReference>
<comment type="pathway">
    <text evidence="5">Metabolic intermediate biosynthesis; prephenate biosynthesis; prephenate from chorismate: step 1/1.</text>
</comment>
<dbReference type="UniPathway" id="UPA00121">
    <property type="reaction ID" value="UER00345"/>
</dbReference>
<feature type="domain" description="ACT" evidence="22">
    <location>
        <begin position="302"/>
        <end position="379"/>
    </location>
</feature>
<dbReference type="PANTHER" id="PTHR21022">
    <property type="entry name" value="PREPHENATE DEHYDRATASE P PROTEIN"/>
    <property type="match status" value="1"/>
</dbReference>
<dbReference type="AlphaFoldDB" id="A0A6N7XPL4"/>
<dbReference type="GO" id="GO:0046417">
    <property type="term" value="P:chorismate metabolic process"/>
    <property type="evidence" value="ECO:0007669"/>
    <property type="project" value="InterPro"/>
</dbReference>
<sequence length="382" mass="42835">MEDLSQVREEIDQIDDRILSLFQRRMECADKVAAYKAAHGLPVLDRSRERRVIEDSAAKVPPELRSYAQVLMQLLMEASRNRQHGLLDPEGNNVVRRIESAVSATPNLFPQDAFVACQGVEGAYSQIACDRIFHHADISFFDTFDGVFRAVEEGFCQYGVLPVENSTAGSVNQVYDLMMRHNFSIVRTCRLKIDHNLLAKPGVGLEEITDVYSHEQAINQCHQFLSALHGVTVHVVENTAIASQMVARSERPGVAAIASSSCAELYGLDPLARDIQDKGNNYTRFACISKDLQVFPGADRTSLMLVVSHRPGALFHVLEKFYALDINIFKLESRPIPDRDFEFMFYFDVDCPVAAPQFKELIATIGDACEDMRYLGSYSEVV</sequence>
<keyword evidence="13" id="KW-0413">Isomerase</keyword>
<evidence type="ECO:0000256" key="1">
    <source>
        <dbReference type="ARBA" id="ARBA00000824"/>
    </source>
</evidence>
<evidence type="ECO:0000256" key="17">
    <source>
        <dbReference type="ARBA" id="ARBA00031520"/>
    </source>
</evidence>
<dbReference type="Gene3D" id="3.40.190.10">
    <property type="entry name" value="Periplasmic binding protein-like II"/>
    <property type="match status" value="2"/>
</dbReference>
<dbReference type="InterPro" id="IPR036263">
    <property type="entry name" value="Chorismate_II_sf"/>
</dbReference>
<evidence type="ECO:0000256" key="5">
    <source>
        <dbReference type="ARBA" id="ARBA00004817"/>
    </source>
</evidence>
<comment type="pathway">
    <text evidence="4">Amino-acid biosynthesis; L-phenylalanine biosynthesis; phenylpyruvate from prephenate: step 1/1.</text>
</comment>
<dbReference type="SUPFAM" id="SSF55021">
    <property type="entry name" value="ACT-like"/>
    <property type="match status" value="1"/>
</dbReference>
<comment type="catalytic activity">
    <reaction evidence="1">
        <text>chorismate = prephenate</text>
        <dbReference type="Rhea" id="RHEA:13897"/>
        <dbReference type="ChEBI" id="CHEBI:29748"/>
        <dbReference type="ChEBI" id="CHEBI:29934"/>
        <dbReference type="EC" id="5.4.99.5"/>
    </reaction>
</comment>
<keyword evidence="10" id="KW-0028">Amino-acid biosynthesis</keyword>
<dbReference type="Proteomes" id="UP000469325">
    <property type="component" value="Unassembled WGS sequence"/>
</dbReference>
<dbReference type="PANTHER" id="PTHR21022:SF19">
    <property type="entry name" value="PREPHENATE DEHYDRATASE-RELATED"/>
    <property type="match status" value="1"/>
</dbReference>
<evidence type="ECO:0000313" key="24">
    <source>
        <dbReference type="Proteomes" id="UP000469325"/>
    </source>
</evidence>
<dbReference type="FunFam" id="3.40.190.10:FF:000034">
    <property type="entry name" value="Chorismate mutase/prephenate dehydratase"/>
    <property type="match status" value="1"/>
</dbReference>
<comment type="subcellular location">
    <subcellularLocation>
        <location evidence="3">Cytoplasm</location>
    </subcellularLocation>
</comment>
<keyword evidence="24" id="KW-1185">Reference proteome</keyword>
<comment type="caution">
    <text evidence="23">The sequence shown here is derived from an EMBL/GenBank/DDBJ whole genome shotgun (WGS) entry which is preliminary data.</text>
</comment>
<keyword evidence="14" id="KW-0456">Lyase</keyword>
<feature type="domain" description="Chorismate mutase" evidence="20">
    <location>
        <begin position="1"/>
        <end position="87"/>
    </location>
</feature>
<dbReference type="GO" id="GO:0005737">
    <property type="term" value="C:cytoplasm"/>
    <property type="evidence" value="ECO:0007669"/>
    <property type="project" value="UniProtKB-SubCell"/>
</dbReference>
<evidence type="ECO:0000256" key="12">
    <source>
        <dbReference type="ARBA" id="ARBA00023222"/>
    </source>
</evidence>
<dbReference type="Gene3D" id="1.20.59.10">
    <property type="entry name" value="Chorismate mutase"/>
    <property type="match status" value="1"/>
</dbReference>
<accession>A0A6N7XPL4</accession>
<dbReference type="GO" id="GO:0009094">
    <property type="term" value="P:L-phenylalanine biosynthetic process"/>
    <property type="evidence" value="ECO:0007669"/>
    <property type="project" value="UniProtKB-UniPathway"/>
</dbReference>
<dbReference type="Pfam" id="PF00800">
    <property type="entry name" value="PDT"/>
    <property type="match status" value="1"/>
</dbReference>
<evidence type="ECO:0000256" key="4">
    <source>
        <dbReference type="ARBA" id="ARBA00004741"/>
    </source>
</evidence>
<evidence type="ECO:0000256" key="2">
    <source>
        <dbReference type="ARBA" id="ARBA00002364"/>
    </source>
</evidence>
<dbReference type="InterPro" id="IPR008242">
    <property type="entry name" value="Chor_mutase/pphenate_deHydtase"/>
</dbReference>
<evidence type="ECO:0000256" key="16">
    <source>
        <dbReference type="ARBA" id="ARBA00031175"/>
    </source>
</evidence>
<evidence type="ECO:0000259" key="20">
    <source>
        <dbReference type="PROSITE" id="PS51168"/>
    </source>
</evidence>
<dbReference type="RefSeq" id="WP_154435829.1">
    <property type="nucleotide sequence ID" value="NZ_VUNC01000007.1"/>
</dbReference>
<dbReference type="EMBL" id="VUNC01000007">
    <property type="protein sequence ID" value="MST73188.1"/>
    <property type="molecule type" value="Genomic_DNA"/>
</dbReference>
<keyword evidence="11" id="KW-0057">Aromatic amino acid biosynthesis</keyword>
<evidence type="ECO:0000256" key="15">
    <source>
        <dbReference type="ARBA" id="ARBA00023268"/>
    </source>
</evidence>
<dbReference type="SMART" id="SM00830">
    <property type="entry name" value="CM_2"/>
    <property type="match status" value="1"/>
</dbReference>
<keyword evidence="15" id="KW-0511">Multifunctional enzyme</keyword>
<dbReference type="PIRSF" id="PIRSF001500">
    <property type="entry name" value="Chor_mut_pdt_Ppr"/>
    <property type="match status" value="1"/>
</dbReference>
<feature type="site" description="Essential for prephenate dehydratase activity" evidence="19">
    <location>
        <position position="283"/>
    </location>
</feature>
<comment type="function">
    <text evidence="2">Catalyzes the Claisen rearrangement of chorismate to prephenate and the decarboxylation/dehydration of prephenate to phenylpyruvate.</text>
</comment>
<dbReference type="EC" id="4.2.1.51" evidence="6"/>
<evidence type="ECO:0000256" key="11">
    <source>
        <dbReference type="ARBA" id="ARBA00023141"/>
    </source>
</evidence>
<evidence type="ECO:0000256" key="8">
    <source>
        <dbReference type="ARBA" id="ARBA00021872"/>
    </source>
</evidence>
<evidence type="ECO:0000256" key="9">
    <source>
        <dbReference type="ARBA" id="ARBA00022490"/>
    </source>
</evidence>
<evidence type="ECO:0000256" key="10">
    <source>
        <dbReference type="ARBA" id="ARBA00022605"/>
    </source>
</evidence>
<keyword evidence="12" id="KW-0584">Phenylalanine biosynthesis</keyword>
<dbReference type="SUPFAM" id="SSF53850">
    <property type="entry name" value="Periplasmic binding protein-like II"/>
    <property type="match status" value="1"/>
</dbReference>
<dbReference type="InterPro" id="IPR036979">
    <property type="entry name" value="CM_dom_sf"/>
</dbReference>
<evidence type="ECO:0000256" key="19">
    <source>
        <dbReference type="PIRSR" id="PIRSR001500-2"/>
    </source>
</evidence>
<dbReference type="GO" id="GO:0004664">
    <property type="term" value="F:prephenate dehydratase activity"/>
    <property type="evidence" value="ECO:0007669"/>
    <property type="project" value="UniProtKB-EC"/>
</dbReference>
<evidence type="ECO:0000313" key="23">
    <source>
        <dbReference type="EMBL" id="MST73188.1"/>
    </source>
</evidence>
<dbReference type="Pfam" id="PF01817">
    <property type="entry name" value="CM_2"/>
    <property type="match status" value="1"/>
</dbReference>
<dbReference type="Gene3D" id="3.30.70.260">
    <property type="match status" value="1"/>
</dbReference>
<evidence type="ECO:0000256" key="18">
    <source>
        <dbReference type="ARBA" id="ARBA00047848"/>
    </source>
</evidence>
<reference evidence="23 24" key="1">
    <citation type="submission" date="2019-08" db="EMBL/GenBank/DDBJ databases">
        <title>In-depth cultivation of the pig gut microbiome towards novel bacterial diversity and tailored functional studies.</title>
        <authorList>
            <person name="Wylensek D."/>
            <person name="Hitch T.C.A."/>
            <person name="Clavel T."/>
        </authorList>
    </citation>
    <scope>NUCLEOTIDE SEQUENCE [LARGE SCALE GENOMIC DNA]</scope>
    <source>
        <strain evidence="23 24">CA-Schmier-601-WT-1</strain>
    </source>
</reference>
<organism evidence="23 24">
    <name type="scientific">Olsenella porci</name>
    <dbReference type="NCBI Taxonomy" id="2652279"/>
    <lineage>
        <taxon>Bacteria</taxon>
        <taxon>Bacillati</taxon>
        <taxon>Actinomycetota</taxon>
        <taxon>Coriobacteriia</taxon>
        <taxon>Coriobacteriales</taxon>
        <taxon>Atopobiaceae</taxon>
        <taxon>Olsenella</taxon>
    </lineage>
</organism>
<dbReference type="PROSITE" id="PS51171">
    <property type="entry name" value="PREPHENATE_DEHYDR_3"/>
    <property type="match status" value="1"/>
</dbReference>
<dbReference type="PROSITE" id="PS51168">
    <property type="entry name" value="CHORISMATE_MUT_2"/>
    <property type="match status" value="1"/>
</dbReference>
<dbReference type="InterPro" id="IPR002701">
    <property type="entry name" value="CM_II_prokaryot"/>
</dbReference>
<proteinExistence type="predicted"/>
<dbReference type="CDD" id="cd13631">
    <property type="entry name" value="PBP2_Ct-PDT_like"/>
    <property type="match status" value="1"/>
</dbReference>
<name>A0A6N7XPL4_9ACTN</name>
<dbReference type="UniPathway" id="UPA00120">
    <property type="reaction ID" value="UER00203"/>
</dbReference>
<evidence type="ECO:0000256" key="6">
    <source>
        <dbReference type="ARBA" id="ARBA00013147"/>
    </source>
</evidence>
<comment type="catalytic activity">
    <reaction evidence="18">
        <text>prephenate + H(+) = 3-phenylpyruvate + CO2 + H2O</text>
        <dbReference type="Rhea" id="RHEA:21648"/>
        <dbReference type="ChEBI" id="CHEBI:15377"/>
        <dbReference type="ChEBI" id="CHEBI:15378"/>
        <dbReference type="ChEBI" id="CHEBI:16526"/>
        <dbReference type="ChEBI" id="CHEBI:18005"/>
        <dbReference type="ChEBI" id="CHEBI:29934"/>
        <dbReference type="EC" id="4.2.1.51"/>
    </reaction>
</comment>
<dbReference type="SUPFAM" id="SSF48600">
    <property type="entry name" value="Chorismate mutase II"/>
    <property type="match status" value="1"/>
</dbReference>
<evidence type="ECO:0000256" key="13">
    <source>
        <dbReference type="ARBA" id="ARBA00023235"/>
    </source>
</evidence>
<evidence type="ECO:0000256" key="7">
    <source>
        <dbReference type="ARBA" id="ARBA00014401"/>
    </source>
</evidence>
<evidence type="ECO:0000256" key="3">
    <source>
        <dbReference type="ARBA" id="ARBA00004496"/>
    </source>
</evidence>
<evidence type="ECO:0000256" key="14">
    <source>
        <dbReference type="ARBA" id="ARBA00023239"/>
    </source>
</evidence>
<evidence type="ECO:0000259" key="22">
    <source>
        <dbReference type="PROSITE" id="PS51671"/>
    </source>
</evidence>
<dbReference type="InterPro" id="IPR001086">
    <property type="entry name" value="Preph_deHydtase"/>
</dbReference>